<dbReference type="Proteomes" id="UP001516400">
    <property type="component" value="Unassembled WGS sequence"/>
</dbReference>
<sequence>MYTLIVLSTFSLCTYADLLPKNTQEFRPSFPDPLQKRIPARSYGPPKPVYGVPNKPDDTAEPTTPPNNFRDNPTKFQSQRLPLRNPNTPNQACCAHINSQQNLLQQQLPAVHDRIRFPSNIQSFNSNNNFVPQGLPSPVSASIFNENAASAQLNIAPQNFHALNNAFQRNPLVEIQRSQQLPTQQFNDQVFSSNNNPNNINLNNHDLVNLQTLSFPGLLGLQPQKGSGSAMHIPSNFNMRSNQISRPEFQTEIIGENKLLNGVAFEAKRASSSRRGGKVTAAPARQYLTPAQTTNEPFESTTIKRRRPITTATEPSPTPKGRPNVSVANAFAGRLFLLQPDGRLEPVILRRINPDESDDPEKNNISPAELTRKLNIS</sequence>
<keyword evidence="2" id="KW-0732">Signal</keyword>
<evidence type="ECO:0000313" key="4">
    <source>
        <dbReference type="Proteomes" id="UP001516400"/>
    </source>
</evidence>
<protein>
    <submittedName>
        <fullName evidence="3">Uncharacterized protein</fullName>
    </submittedName>
</protein>
<feature type="chain" id="PRO_5044844678" evidence="2">
    <location>
        <begin position="17"/>
        <end position="377"/>
    </location>
</feature>
<feature type="signal peptide" evidence="2">
    <location>
        <begin position="1"/>
        <end position="16"/>
    </location>
</feature>
<comment type="caution">
    <text evidence="3">The sequence shown here is derived from an EMBL/GenBank/DDBJ whole genome shotgun (WGS) entry which is preliminary data.</text>
</comment>
<feature type="region of interest" description="Disordered" evidence="1">
    <location>
        <begin position="24"/>
        <end position="84"/>
    </location>
</feature>
<proteinExistence type="predicted"/>
<feature type="region of interest" description="Disordered" evidence="1">
    <location>
        <begin position="351"/>
        <end position="377"/>
    </location>
</feature>
<accession>A0ABD2P253</accession>
<feature type="compositionally biased region" description="Polar residues" evidence="1">
    <location>
        <begin position="66"/>
        <end position="84"/>
    </location>
</feature>
<dbReference type="AlphaFoldDB" id="A0ABD2P253"/>
<dbReference type="EMBL" id="JABFTP020000165">
    <property type="protein sequence ID" value="KAL3285022.1"/>
    <property type="molecule type" value="Genomic_DNA"/>
</dbReference>
<keyword evidence="4" id="KW-1185">Reference proteome</keyword>
<evidence type="ECO:0000256" key="1">
    <source>
        <dbReference type="SAM" id="MobiDB-lite"/>
    </source>
</evidence>
<name>A0ABD2P253_9CUCU</name>
<organism evidence="3 4">
    <name type="scientific">Cryptolaemus montrouzieri</name>
    <dbReference type="NCBI Taxonomy" id="559131"/>
    <lineage>
        <taxon>Eukaryota</taxon>
        <taxon>Metazoa</taxon>
        <taxon>Ecdysozoa</taxon>
        <taxon>Arthropoda</taxon>
        <taxon>Hexapoda</taxon>
        <taxon>Insecta</taxon>
        <taxon>Pterygota</taxon>
        <taxon>Neoptera</taxon>
        <taxon>Endopterygota</taxon>
        <taxon>Coleoptera</taxon>
        <taxon>Polyphaga</taxon>
        <taxon>Cucujiformia</taxon>
        <taxon>Coccinelloidea</taxon>
        <taxon>Coccinellidae</taxon>
        <taxon>Scymninae</taxon>
        <taxon>Scymnini</taxon>
        <taxon>Cryptolaemus</taxon>
    </lineage>
</organism>
<reference evidence="3 4" key="1">
    <citation type="journal article" date="2021" name="BMC Biol.">
        <title>Horizontally acquired antibacterial genes associated with adaptive radiation of ladybird beetles.</title>
        <authorList>
            <person name="Li H.S."/>
            <person name="Tang X.F."/>
            <person name="Huang Y.H."/>
            <person name="Xu Z.Y."/>
            <person name="Chen M.L."/>
            <person name="Du X.Y."/>
            <person name="Qiu B.Y."/>
            <person name="Chen P.T."/>
            <person name="Zhang W."/>
            <person name="Slipinski A."/>
            <person name="Escalona H.E."/>
            <person name="Waterhouse R.M."/>
            <person name="Zwick A."/>
            <person name="Pang H."/>
        </authorList>
    </citation>
    <scope>NUCLEOTIDE SEQUENCE [LARGE SCALE GENOMIC DNA]</scope>
    <source>
        <strain evidence="3">SYSU2018</strain>
    </source>
</reference>
<feature type="region of interest" description="Disordered" evidence="1">
    <location>
        <begin position="293"/>
        <end position="325"/>
    </location>
</feature>
<evidence type="ECO:0000313" key="3">
    <source>
        <dbReference type="EMBL" id="KAL3285022.1"/>
    </source>
</evidence>
<evidence type="ECO:0000256" key="2">
    <source>
        <dbReference type="SAM" id="SignalP"/>
    </source>
</evidence>
<gene>
    <name evidence="3" type="ORF">HHI36_019150</name>
</gene>